<dbReference type="RefSeq" id="WP_014825085.1">
    <property type="nucleotide sequence ID" value="NC_018066.1"/>
</dbReference>
<name>I4DCP9_DESAJ</name>
<sequence>MDELNECCQNNLIRFVKASWLAFPEETKIAFKTLAKATSPMTVISLTFETKKDRQKTNTSLAALEALQLISFTQSGQAKLYQITDFGSDFAENVLKII</sequence>
<dbReference type="SUPFAM" id="SSF46785">
    <property type="entry name" value="Winged helix' DNA-binding domain"/>
    <property type="match status" value="1"/>
</dbReference>
<dbReference type="KEGG" id="dai:Desaci_4747"/>
<organism evidence="1 2">
    <name type="scientific">Desulfosporosinus acidiphilus (strain DSM 22704 / JCM 16185 / SJ4)</name>
    <dbReference type="NCBI Taxonomy" id="646529"/>
    <lineage>
        <taxon>Bacteria</taxon>
        <taxon>Bacillati</taxon>
        <taxon>Bacillota</taxon>
        <taxon>Clostridia</taxon>
        <taxon>Eubacteriales</taxon>
        <taxon>Desulfitobacteriaceae</taxon>
        <taxon>Desulfosporosinus</taxon>
    </lineage>
</organism>
<dbReference type="OrthoDB" id="9803529at2"/>
<geneLocation type="plasmid" evidence="1 2">
    <name>pDESACI.01</name>
</geneLocation>
<evidence type="ECO:0000313" key="1">
    <source>
        <dbReference type="EMBL" id="AFM43573.1"/>
    </source>
</evidence>
<keyword evidence="2" id="KW-1185">Reference proteome</keyword>
<accession>I4DCP9</accession>
<dbReference type="AlphaFoldDB" id="I4DCP9"/>
<protein>
    <recommendedName>
        <fullName evidence="3">Transcriptional regulator</fullName>
    </recommendedName>
</protein>
<proteinExistence type="predicted"/>
<evidence type="ECO:0000313" key="2">
    <source>
        <dbReference type="Proteomes" id="UP000002892"/>
    </source>
</evidence>
<evidence type="ECO:0008006" key="3">
    <source>
        <dbReference type="Google" id="ProtNLM"/>
    </source>
</evidence>
<dbReference type="InterPro" id="IPR036390">
    <property type="entry name" value="WH_DNA-bd_sf"/>
</dbReference>
<dbReference type="HOGENOM" id="CLU_2329138_0_0_9"/>
<dbReference type="Proteomes" id="UP000002892">
    <property type="component" value="Plasmid pDESACI.01"/>
</dbReference>
<keyword evidence="1" id="KW-0614">Plasmid</keyword>
<dbReference type="EMBL" id="CP003640">
    <property type="protein sequence ID" value="AFM43573.1"/>
    <property type="molecule type" value="Genomic_DNA"/>
</dbReference>
<reference evidence="2" key="1">
    <citation type="journal article" date="2012" name="J. Bacteriol.">
        <title>Complete genome sequences of Desulfosporosinus orientis DSM765T, Desulfosporosinus youngiae DSM17734T, Desulfosporosinus meridiei DSM13257T, and Desulfosporosinus acidiphilus DSM22704T.</title>
        <authorList>
            <person name="Pester M."/>
            <person name="Brambilla E."/>
            <person name="Alazard D."/>
            <person name="Rattei T."/>
            <person name="Weinmaier T."/>
            <person name="Han J."/>
            <person name="Lucas S."/>
            <person name="Lapidus A."/>
            <person name="Cheng J.F."/>
            <person name="Goodwin L."/>
            <person name="Pitluck S."/>
            <person name="Peters L."/>
            <person name="Ovchinnikova G."/>
            <person name="Teshima H."/>
            <person name="Detter J.C."/>
            <person name="Han C.S."/>
            <person name="Tapia R."/>
            <person name="Land M.L."/>
            <person name="Hauser L."/>
            <person name="Kyrpides N.C."/>
            <person name="Ivanova N.N."/>
            <person name="Pagani I."/>
            <person name="Huntmann M."/>
            <person name="Wei C.L."/>
            <person name="Davenport K.W."/>
            <person name="Daligault H."/>
            <person name="Chain P.S."/>
            <person name="Chen A."/>
            <person name="Mavromatis K."/>
            <person name="Markowitz V."/>
            <person name="Szeto E."/>
            <person name="Mikhailova N."/>
            <person name="Pati A."/>
            <person name="Wagner M."/>
            <person name="Woyke T."/>
            <person name="Ollivier B."/>
            <person name="Klenk H.P."/>
            <person name="Spring S."/>
            <person name="Loy A."/>
        </authorList>
    </citation>
    <scope>NUCLEOTIDE SEQUENCE [LARGE SCALE GENOMIC DNA]</scope>
    <source>
        <strain evidence="2">DSM 22704 / JCM 16185 / SJ4</strain>
    </source>
</reference>
<gene>
    <name evidence="1" type="ordered locus">Desaci_4747</name>
</gene>